<protein>
    <submittedName>
        <fullName evidence="1">Uncharacterized protein</fullName>
    </submittedName>
</protein>
<organism evidence="1 2">
    <name type="scientific">Methylocapsa palsarum</name>
    <dbReference type="NCBI Taxonomy" id="1612308"/>
    <lineage>
        <taxon>Bacteria</taxon>
        <taxon>Pseudomonadati</taxon>
        <taxon>Pseudomonadota</taxon>
        <taxon>Alphaproteobacteria</taxon>
        <taxon>Hyphomicrobiales</taxon>
        <taxon>Beijerinckiaceae</taxon>
        <taxon>Methylocapsa</taxon>
    </lineage>
</organism>
<gene>
    <name evidence="1" type="ORF">SAMN05444581_10956</name>
</gene>
<dbReference type="AlphaFoldDB" id="A0A1I4A2L6"/>
<dbReference type="Proteomes" id="UP000198755">
    <property type="component" value="Unassembled WGS sequence"/>
</dbReference>
<name>A0A1I4A2L6_9HYPH</name>
<sequence>MIFGVLVGIALTVGVAYALDYTQGPLVGHLVNWDVVQRRLKVLSSNIQAGWSKLTNR</sequence>
<reference evidence="1 2" key="1">
    <citation type="submission" date="2016-10" db="EMBL/GenBank/DDBJ databases">
        <authorList>
            <person name="de Groot N.N."/>
        </authorList>
    </citation>
    <scope>NUCLEOTIDE SEQUENCE [LARGE SCALE GENOMIC DNA]</scope>
    <source>
        <strain evidence="1 2">NE2</strain>
    </source>
</reference>
<evidence type="ECO:0000313" key="1">
    <source>
        <dbReference type="EMBL" id="SFK50585.1"/>
    </source>
</evidence>
<accession>A0A1I4A2L6</accession>
<dbReference type="EMBL" id="FOSN01000009">
    <property type="protein sequence ID" value="SFK50585.1"/>
    <property type="molecule type" value="Genomic_DNA"/>
</dbReference>
<proteinExistence type="predicted"/>
<keyword evidence="2" id="KW-1185">Reference proteome</keyword>
<dbReference type="RefSeq" id="WP_175492582.1">
    <property type="nucleotide sequence ID" value="NZ_FOSN01000009.1"/>
</dbReference>
<evidence type="ECO:0000313" key="2">
    <source>
        <dbReference type="Proteomes" id="UP000198755"/>
    </source>
</evidence>